<name>A0ABQ4U618_9HYPH</name>
<evidence type="ECO:0000256" key="1">
    <source>
        <dbReference type="SAM" id="Phobius"/>
    </source>
</evidence>
<keyword evidence="3" id="KW-1185">Reference proteome</keyword>
<proteinExistence type="predicted"/>
<feature type="transmembrane region" description="Helical" evidence="1">
    <location>
        <begin position="27"/>
        <end position="45"/>
    </location>
</feature>
<evidence type="ECO:0000313" key="2">
    <source>
        <dbReference type="EMBL" id="GJE62909.1"/>
    </source>
</evidence>
<evidence type="ECO:0000313" key="3">
    <source>
        <dbReference type="Proteomes" id="UP001055039"/>
    </source>
</evidence>
<reference evidence="2" key="1">
    <citation type="journal article" date="2021" name="Front. Microbiol.">
        <title>Comprehensive Comparative Genomics and Phenotyping of Methylobacterium Species.</title>
        <authorList>
            <person name="Alessa O."/>
            <person name="Ogura Y."/>
            <person name="Fujitani Y."/>
            <person name="Takami H."/>
            <person name="Hayashi T."/>
            <person name="Sahin N."/>
            <person name="Tani A."/>
        </authorList>
    </citation>
    <scope>NUCLEOTIDE SEQUENCE</scope>
    <source>
        <strain evidence="2">NBRC 15686</strain>
    </source>
</reference>
<accession>A0ABQ4U618</accession>
<feature type="transmembrane region" description="Helical" evidence="1">
    <location>
        <begin position="65"/>
        <end position="84"/>
    </location>
</feature>
<keyword evidence="1" id="KW-1133">Transmembrane helix</keyword>
<organism evidence="2 3">
    <name type="scientific">Methylorubrum aminovorans</name>
    <dbReference type="NCBI Taxonomy" id="269069"/>
    <lineage>
        <taxon>Bacteria</taxon>
        <taxon>Pseudomonadati</taxon>
        <taxon>Pseudomonadota</taxon>
        <taxon>Alphaproteobacteria</taxon>
        <taxon>Hyphomicrobiales</taxon>
        <taxon>Methylobacteriaceae</taxon>
        <taxon>Methylorubrum</taxon>
    </lineage>
</organism>
<dbReference type="Proteomes" id="UP001055039">
    <property type="component" value="Unassembled WGS sequence"/>
</dbReference>
<protein>
    <submittedName>
        <fullName evidence="2">Uncharacterized protein</fullName>
    </submittedName>
</protein>
<comment type="caution">
    <text evidence="2">The sequence shown here is derived from an EMBL/GenBank/DDBJ whole genome shotgun (WGS) entry which is preliminary data.</text>
</comment>
<keyword evidence="1" id="KW-0812">Transmembrane</keyword>
<reference evidence="2" key="2">
    <citation type="submission" date="2021-08" db="EMBL/GenBank/DDBJ databases">
        <authorList>
            <person name="Tani A."/>
            <person name="Ola A."/>
            <person name="Ogura Y."/>
            <person name="Katsura K."/>
            <person name="Hayashi T."/>
        </authorList>
    </citation>
    <scope>NUCLEOTIDE SEQUENCE</scope>
    <source>
        <strain evidence="2">NBRC 15686</strain>
    </source>
</reference>
<sequence length="89" mass="9385">MAFVGTSREREQDGLSLPPAVRIAGRIGLVGLFSGTLGLAAVLLFSLQPMFTKRVLPILGGSPAVWSVAMVVFQALLLAGYAYAHALTR</sequence>
<dbReference type="EMBL" id="BPRC01000001">
    <property type="protein sequence ID" value="GJE62909.1"/>
    <property type="molecule type" value="Genomic_DNA"/>
</dbReference>
<keyword evidence="1" id="KW-0472">Membrane</keyword>
<gene>
    <name evidence="2" type="ORF">LNAOJCKE_0098</name>
</gene>